<keyword evidence="1" id="KW-1133">Transmembrane helix</keyword>
<accession>A0A9D2MZJ8</accession>
<feature type="transmembrane region" description="Helical" evidence="1">
    <location>
        <begin position="26"/>
        <end position="45"/>
    </location>
</feature>
<feature type="transmembrane region" description="Helical" evidence="1">
    <location>
        <begin position="231"/>
        <end position="251"/>
    </location>
</feature>
<comment type="caution">
    <text evidence="3">The sequence shown here is derived from an EMBL/GenBank/DDBJ whole genome shotgun (WGS) entry which is preliminary data.</text>
</comment>
<keyword evidence="1" id="KW-0812">Transmembrane</keyword>
<sequence>MITVIIPVLFLMLVSAVKKVPLIGGNLIAAFVGTGVLALVLGGVYDPVVWAQAWLTGLNQVAFIIFIVIFGSIFSALQVKSGAMDTVLNVLRAIFGHTPQGLVLAILIAMCLGGSLVGTVSAVGAVIGMLVVPAMDDMGLDPDMNCAIIVTGGSLGAIMPPISNAINVACSILGIPTDHVLQISYLTVGAAFALTCIFVCKVYIGDKYKMPQHLIPTEKAASILKREWRKLIPLMVLILLVALNSIPAISFDATSTLMKAVPMGGSNLYACLSSVPVIGQVTNNIVMALFVAIVVAIAITPELRQNTAADLAKSLRAVRVSVLIQIFAGFFLGAFRAGGQIAVISEWAAGLSAVALKLGGAGALILGGMLVGAQSTTQTTLLPILGPAWMATGVSDIHAAVASSHLAAAGQGLPPADLNTFVIAGLVSSLLQKEVNPMKSMILTAPYCILLAIIGLAFLFI</sequence>
<dbReference type="Proteomes" id="UP000823910">
    <property type="component" value="Unassembled WGS sequence"/>
</dbReference>
<gene>
    <name evidence="3" type="ORF">H9704_03420</name>
</gene>
<feature type="transmembrane region" description="Helical" evidence="1">
    <location>
        <begin position="315"/>
        <end position="335"/>
    </location>
</feature>
<evidence type="ECO:0000259" key="2">
    <source>
        <dbReference type="Pfam" id="PF06808"/>
    </source>
</evidence>
<reference evidence="3" key="2">
    <citation type="submission" date="2021-04" db="EMBL/GenBank/DDBJ databases">
        <authorList>
            <person name="Gilroy R."/>
        </authorList>
    </citation>
    <scope>NUCLEOTIDE SEQUENCE</scope>
    <source>
        <strain evidence="3">CHK180-15479</strain>
    </source>
</reference>
<dbReference type="AlphaFoldDB" id="A0A9D2MZJ8"/>
<evidence type="ECO:0000313" key="3">
    <source>
        <dbReference type="EMBL" id="HJC05192.1"/>
    </source>
</evidence>
<evidence type="ECO:0000313" key="4">
    <source>
        <dbReference type="Proteomes" id="UP000823910"/>
    </source>
</evidence>
<feature type="transmembrane region" description="Helical" evidence="1">
    <location>
        <begin position="183"/>
        <end position="204"/>
    </location>
</feature>
<feature type="transmembrane region" description="Helical" evidence="1">
    <location>
        <begin position="441"/>
        <end position="460"/>
    </location>
</feature>
<feature type="transmembrane region" description="Helical" evidence="1">
    <location>
        <begin position="57"/>
        <end position="79"/>
    </location>
</feature>
<feature type="transmembrane region" description="Helical" evidence="1">
    <location>
        <begin position="347"/>
        <end position="371"/>
    </location>
</feature>
<evidence type="ECO:0000256" key="1">
    <source>
        <dbReference type="SAM" id="Phobius"/>
    </source>
</evidence>
<feature type="transmembrane region" description="Helical" evidence="1">
    <location>
        <begin position="99"/>
        <end position="132"/>
    </location>
</feature>
<name>A0A9D2MZJ8_9FIRM</name>
<reference evidence="3" key="1">
    <citation type="journal article" date="2021" name="PeerJ">
        <title>Extensive microbial diversity within the chicken gut microbiome revealed by metagenomics and culture.</title>
        <authorList>
            <person name="Gilroy R."/>
            <person name="Ravi A."/>
            <person name="Getino M."/>
            <person name="Pursley I."/>
            <person name="Horton D.L."/>
            <person name="Alikhan N.F."/>
            <person name="Baker D."/>
            <person name="Gharbi K."/>
            <person name="Hall N."/>
            <person name="Watson M."/>
            <person name="Adriaenssens E.M."/>
            <person name="Foster-Nyarko E."/>
            <person name="Jarju S."/>
            <person name="Secka A."/>
            <person name="Antonio M."/>
            <person name="Oren A."/>
            <person name="Chaudhuri R.R."/>
            <person name="La Ragione R."/>
            <person name="Hildebrand F."/>
            <person name="Pallen M.J."/>
        </authorList>
    </citation>
    <scope>NUCLEOTIDE SEQUENCE</scope>
    <source>
        <strain evidence="3">CHK180-15479</strain>
    </source>
</reference>
<proteinExistence type="predicted"/>
<dbReference type="Pfam" id="PF06808">
    <property type="entry name" value="DctM"/>
    <property type="match status" value="1"/>
</dbReference>
<protein>
    <submittedName>
        <fullName evidence="3">TRAP transporter permease</fullName>
    </submittedName>
</protein>
<feature type="transmembrane region" description="Helical" evidence="1">
    <location>
        <begin position="144"/>
        <end position="163"/>
    </location>
</feature>
<dbReference type="InterPro" id="IPR010656">
    <property type="entry name" value="DctM"/>
</dbReference>
<keyword evidence="1" id="KW-0472">Membrane</keyword>
<feature type="transmembrane region" description="Helical" evidence="1">
    <location>
        <begin position="285"/>
        <end position="303"/>
    </location>
</feature>
<dbReference type="EMBL" id="DWWT01000013">
    <property type="protein sequence ID" value="HJC05192.1"/>
    <property type="molecule type" value="Genomic_DNA"/>
</dbReference>
<organism evidence="3 4">
    <name type="scientific">Candidatus Enterocloster excrementipullorum</name>
    <dbReference type="NCBI Taxonomy" id="2838559"/>
    <lineage>
        <taxon>Bacteria</taxon>
        <taxon>Bacillati</taxon>
        <taxon>Bacillota</taxon>
        <taxon>Clostridia</taxon>
        <taxon>Lachnospirales</taxon>
        <taxon>Lachnospiraceae</taxon>
        <taxon>Enterocloster</taxon>
    </lineage>
</organism>
<feature type="domain" description="TRAP C4-dicarboxylate transport system permease DctM subunit" evidence="2">
    <location>
        <begin position="30"/>
        <end position="456"/>
    </location>
</feature>